<keyword evidence="3" id="KW-0862">Zinc</keyword>
<dbReference type="Pfam" id="PF13920">
    <property type="entry name" value="zf-C3HC4_3"/>
    <property type="match status" value="1"/>
</dbReference>
<dbReference type="EMBL" id="QGNW01001404">
    <property type="protein sequence ID" value="RVW42481.1"/>
    <property type="molecule type" value="Genomic_DNA"/>
</dbReference>
<feature type="compositionally biased region" description="Basic and acidic residues" evidence="4">
    <location>
        <begin position="211"/>
        <end position="227"/>
    </location>
</feature>
<evidence type="ECO:0000313" key="6">
    <source>
        <dbReference type="Proteomes" id="UP000288805"/>
    </source>
</evidence>
<dbReference type="GO" id="GO:0008270">
    <property type="term" value="F:zinc ion binding"/>
    <property type="evidence" value="ECO:0007669"/>
    <property type="project" value="UniProtKB-KW"/>
</dbReference>
<evidence type="ECO:0000256" key="3">
    <source>
        <dbReference type="ARBA" id="ARBA00022833"/>
    </source>
</evidence>
<dbReference type="AlphaFoldDB" id="A0A438E415"/>
<protein>
    <submittedName>
        <fullName evidence="5">Putative BOI-related E3 ubiquitin-protein ligase 3</fullName>
    </submittedName>
</protein>
<gene>
    <name evidence="5" type="primary">BRG3_4</name>
    <name evidence="5" type="ORF">CK203_087831</name>
</gene>
<name>A0A438E415_VITVI</name>
<evidence type="ECO:0000313" key="5">
    <source>
        <dbReference type="EMBL" id="RVW42481.1"/>
    </source>
</evidence>
<proteinExistence type="predicted"/>
<reference evidence="5 6" key="1">
    <citation type="journal article" date="2018" name="PLoS Genet.">
        <title>Population sequencing reveals clonal diversity and ancestral inbreeding in the grapevine cultivar Chardonnay.</title>
        <authorList>
            <person name="Roach M.J."/>
            <person name="Johnson D.L."/>
            <person name="Bohlmann J."/>
            <person name="van Vuuren H.J."/>
            <person name="Jones S.J."/>
            <person name="Pretorius I.S."/>
            <person name="Schmidt S.A."/>
            <person name="Borneman A.R."/>
        </authorList>
    </citation>
    <scope>NUCLEOTIDE SEQUENCE [LARGE SCALE GENOMIC DNA]</scope>
    <source>
        <strain evidence="6">cv. Chardonnay</strain>
        <tissue evidence="5">Leaf</tissue>
    </source>
</reference>
<dbReference type="Gene3D" id="3.30.40.10">
    <property type="entry name" value="Zinc/RING finger domain, C3HC4 (zinc finger)"/>
    <property type="match status" value="1"/>
</dbReference>
<evidence type="ECO:0000256" key="1">
    <source>
        <dbReference type="ARBA" id="ARBA00022723"/>
    </source>
</evidence>
<accession>A0A438E415</accession>
<keyword evidence="1" id="KW-0479">Metal-binding</keyword>
<dbReference type="InterPro" id="IPR013083">
    <property type="entry name" value="Znf_RING/FYVE/PHD"/>
</dbReference>
<keyword evidence="2" id="KW-0863">Zinc-finger</keyword>
<feature type="region of interest" description="Disordered" evidence="4">
    <location>
        <begin position="200"/>
        <end position="227"/>
    </location>
</feature>
<comment type="caution">
    <text evidence="5">The sequence shown here is derived from an EMBL/GenBank/DDBJ whole genome shotgun (WGS) entry which is preliminary data.</text>
</comment>
<dbReference type="Proteomes" id="UP000288805">
    <property type="component" value="Unassembled WGS sequence"/>
</dbReference>
<organism evidence="5 6">
    <name type="scientific">Vitis vinifera</name>
    <name type="common">Grape</name>
    <dbReference type="NCBI Taxonomy" id="29760"/>
    <lineage>
        <taxon>Eukaryota</taxon>
        <taxon>Viridiplantae</taxon>
        <taxon>Streptophyta</taxon>
        <taxon>Embryophyta</taxon>
        <taxon>Tracheophyta</taxon>
        <taxon>Spermatophyta</taxon>
        <taxon>Magnoliopsida</taxon>
        <taxon>eudicotyledons</taxon>
        <taxon>Gunneridae</taxon>
        <taxon>Pentapetalae</taxon>
        <taxon>rosids</taxon>
        <taxon>Vitales</taxon>
        <taxon>Vitaceae</taxon>
        <taxon>Viteae</taxon>
        <taxon>Vitis</taxon>
    </lineage>
</organism>
<evidence type="ECO:0000256" key="2">
    <source>
        <dbReference type="ARBA" id="ARBA00022771"/>
    </source>
</evidence>
<evidence type="ECO:0000256" key="4">
    <source>
        <dbReference type="SAM" id="MobiDB-lite"/>
    </source>
</evidence>
<dbReference type="PANTHER" id="PTHR42647">
    <property type="entry name" value="SBP (S-RIBONUCLEASE BINDING PROTEIN) FAMILY PROTEIN"/>
    <property type="match status" value="1"/>
</dbReference>
<dbReference type="PANTHER" id="PTHR42647:SF22">
    <property type="entry name" value="BOI-RELATED E3 UBIQUITIN-PROTEIN LIGASE 2-RELATED"/>
    <property type="match status" value="1"/>
</dbReference>
<sequence>MAVDAQYYSESMGLAMCGVQDWWVNPVSSSGLDVDASNFNPQQLPQVHHLHNHYSIQDLCVDDNTSPNPFPSSSSSDKLLPMAFSQSLADQLETQRLEIDWLLHFQLERLKFALQEQRKQQLGSLLNRLESKTITLMRQKEEDLARARKKMMELEDWLRRREVESQGWQRVATENEAMVKYLNNMLEQVRETHLLLSNGAEDAESYGGGPIDRREDEGRGRDRGEGGEEVKDQCKKMACKRCNSRTSCFLFFPCRHLCSCKSCEPLLGCCPVCKSVKEASMEDENLGAFSFSGFINFPDLAIETDLHPFLFLLLFCFSFCCGLQGEEIGSSLSRNSVLLTDTRDLKAKLSFIMEPPLQADPSPLPLPLPLPLSLLI</sequence>